<evidence type="ECO:0000313" key="10">
    <source>
        <dbReference type="Proteomes" id="UP001633002"/>
    </source>
</evidence>
<dbReference type="InterPro" id="IPR023395">
    <property type="entry name" value="MCP_dom_sf"/>
</dbReference>
<organism evidence="9 10">
    <name type="scientific">Riccia sorocarpa</name>
    <dbReference type="NCBI Taxonomy" id="122646"/>
    <lineage>
        <taxon>Eukaryota</taxon>
        <taxon>Viridiplantae</taxon>
        <taxon>Streptophyta</taxon>
        <taxon>Embryophyta</taxon>
        <taxon>Marchantiophyta</taxon>
        <taxon>Marchantiopsida</taxon>
        <taxon>Marchantiidae</taxon>
        <taxon>Marchantiales</taxon>
        <taxon>Ricciaceae</taxon>
        <taxon>Riccia</taxon>
    </lineage>
</organism>
<dbReference type="AlphaFoldDB" id="A0ABD3GE21"/>
<accession>A0ABD3GE21</accession>
<keyword evidence="5 6" id="KW-0472">Membrane</keyword>
<evidence type="ECO:0000256" key="3">
    <source>
        <dbReference type="ARBA" id="ARBA00022692"/>
    </source>
</evidence>
<sequence length="523" mass="57782">MAGPALDLKPPFSSVAEFMTWLKTTNPLKYSWNSLEPSPTNDREEQRQSTTAPFMISSKKGSQQKDLRPIFSTRVKPNVTFSERQRLKKKGVPVSEKNGTHFDSPGLSMDSFADRQKLRKRGTIRGHSPEELFDSVDHLFPGSSHECDSSFNSEMSDMNSLYSRRQGLISTQLFDRSKSLAANGAEQGFKDDESTSGNENSYEHFGSSEDYDDSSLENGVVEPTRRRKRYAIRLRLGNNGRRLLSGAIAGAFSRTAVAPLETIRTHMMVGSHGNSFHGVLEWIMENEGWQGLFRGNTINVIRVAPSKAIELFIYDKVKLALTPKDGGTSRLKIPAASVAGSAAGISSTVLMYPLELLKTRLTIQPKEYGSIGNAFMRIVKEEGFFELYRGLGPSVVGVIPYAGTNYFAYDYLRTLYKKILKTDEIGNLQTLLIGSTAGAIASSATFPLEVARKRMQVGAISGRLVYKSTLDCLAAILREEGAAGLYRGLGPSCLKLVPAAGLSFMCYEALKRVLLEEEKEKEQ</sequence>
<protein>
    <submittedName>
        <fullName evidence="9">Uncharacterized protein</fullName>
    </submittedName>
</protein>
<gene>
    <name evidence="9" type="ORF">R1sor_027391</name>
</gene>
<evidence type="ECO:0000256" key="5">
    <source>
        <dbReference type="ARBA" id="ARBA00023136"/>
    </source>
</evidence>
<feature type="repeat" description="Solcar" evidence="6">
    <location>
        <begin position="331"/>
        <end position="415"/>
    </location>
</feature>
<keyword evidence="2 7" id="KW-0813">Transport</keyword>
<feature type="region of interest" description="Disordered" evidence="8">
    <location>
        <begin position="30"/>
        <end position="65"/>
    </location>
</feature>
<dbReference type="EMBL" id="JBJQOH010000008">
    <property type="protein sequence ID" value="KAL3677443.1"/>
    <property type="molecule type" value="Genomic_DNA"/>
</dbReference>
<dbReference type="InterPro" id="IPR002067">
    <property type="entry name" value="MCP"/>
</dbReference>
<evidence type="ECO:0000256" key="2">
    <source>
        <dbReference type="ARBA" id="ARBA00022448"/>
    </source>
</evidence>
<feature type="repeat" description="Solcar" evidence="6">
    <location>
        <begin position="237"/>
        <end position="320"/>
    </location>
</feature>
<evidence type="ECO:0000313" key="9">
    <source>
        <dbReference type="EMBL" id="KAL3677443.1"/>
    </source>
</evidence>
<feature type="region of interest" description="Disordered" evidence="8">
    <location>
        <begin position="86"/>
        <end position="109"/>
    </location>
</feature>
<evidence type="ECO:0000256" key="4">
    <source>
        <dbReference type="ARBA" id="ARBA00022737"/>
    </source>
</evidence>
<evidence type="ECO:0000256" key="6">
    <source>
        <dbReference type="PROSITE-ProRule" id="PRU00282"/>
    </source>
</evidence>
<dbReference type="PROSITE" id="PS50920">
    <property type="entry name" value="SOLCAR"/>
    <property type="match status" value="3"/>
</dbReference>
<reference evidence="9 10" key="1">
    <citation type="submission" date="2024-09" db="EMBL/GenBank/DDBJ databases">
        <title>Chromosome-scale assembly of Riccia sorocarpa.</title>
        <authorList>
            <person name="Paukszto L."/>
        </authorList>
    </citation>
    <scope>NUCLEOTIDE SEQUENCE [LARGE SCALE GENOMIC DNA]</scope>
    <source>
        <strain evidence="9">LP-2024</strain>
        <tissue evidence="9">Aerial parts of the thallus</tissue>
    </source>
</reference>
<evidence type="ECO:0000256" key="8">
    <source>
        <dbReference type="SAM" id="MobiDB-lite"/>
    </source>
</evidence>
<dbReference type="Gene3D" id="1.50.40.10">
    <property type="entry name" value="Mitochondrial carrier domain"/>
    <property type="match status" value="1"/>
</dbReference>
<name>A0ABD3GE21_9MARC</name>
<dbReference type="SUPFAM" id="SSF103506">
    <property type="entry name" value="Mitochondrial carrier"/>
    <property type="match status" value="1"/>
</dbReference>
<dbReference type="Proteomes" id="UP001633002">
    <property type="component" value="Unassembled WGS sequence"/>
</dbReference>
<proteinExistence type="inferred from homology"/>
<dbReference type="PANTHER" id="PTHR24089">
    <property type="entry name" value="SOLUTE CARRIER FAMILY 25"/>
    <property type="match status" value="1"/>
</dbReference>
<comment type="similarity">
    <text evidence="7">Belongs to the mitochondrial carrier (TC 2.A.29) family.</text>
</comment>
<evidence type="ECO:0000256" key="7">
    <source>
        <dbReference type="RuleBase" id="RU000488"/>
    </source>
</evidence>
<dbReference type="PRINTS" id="PR00926">
    <property type="entry name" value="MITOCARRIER"/>
</dbReference>
<keyword evidence="4" id="KW-0677">Repeat</keyword>
<dbReference type="InterPro" id="IPR018108">
    <property type="entry name" value="MCP_transmembrane"/>
</dbReference>
<comment type="caution">
    <text evidence="9">The sequence shown here is derived from an EMBL/GenBank/DDBJ whole genome shotgun (WGS) entry which is preliminary data.</text>
</comment>
<dbReference type="GO" id="GO:0016020">
    <property type="term" value="C:membrane"/>
    <property type="evidence" value="ECO:0007669"/>
    <property type="project" value="UniProtKB-SubCell"/>
</dbReference>
<feature type="repeat" description="Solcar" evidence="6">
    <location>
        <begin position="425"/>
        <end position="513"/>
    </location>
</feature>
<keyword evidence="3 6" id="KW-0812">Transmembrane</keyword>
<evidence type="ECO:0000256" key="1">
    <source>
        <dbReference type="ARBA" id="ARBA00004141"/>
    </source>
</evidence>
<feature type="region of interest" description="Disordered" evidence="8">
    <location>
        <begin position="185"/>
        <end position="218"/>
    </location>
</feature>
<feature type="compositionally biased region" description="Polar residues" evidence="8">
    <location>
        <begin position="30"/>
        <end position="40"/>
    </location>
</feature>
<keyword evidence="10" id="KW-1185">Reference proteome</keyword>
<dbReference type="Pfam" id="PF00153">
    <property type="entry name" value="Mito_carr"/>
    <property type="match status" value="3"/>
</dbReference>
<comment type="subcellular location">
    <subcellularLocation>
        <location evidence="1">Membrane</location>
        <topology evidence="1">Multi-pass membrane protein</topology>
    </subcellularLocation>
</comment>